<dbReference type="Ensembl" id="ENSVKKT00000019386.1">
    <property type="protein sequence ID" value="ENSVKKP00000018918.1"/>
    <property type="gene ID" value="ENSVKKG00000012870.1"/>
</dbReference>
<accession>A0A8D2L946</accession>
<proteinExistence type="predicted"/>
<feature type="compositionally biased region" description="Basic residues" evidence="1">
    <location>
        <begin position="32"/>
        <end position="42"/>
    </location>
</feature>
<organism evidence="2 3">
    <name type="scientific">Varanus komodoensis</name>
    <name type="common">Komodo dragon</name>
    <dbReference type="NCBI Taxonomy" id="61221"/>
    <lineage>
        <taxon>Eukaryota</taxon>
        <taxon>Metazoa</taxon>
        <taxon>Chordata</taxon>
        <taxon>Craniata</taxon>
        <taxon>Vertebrata</taxon>
        <taxon>Euteleostomi</taxon>
        <taxon>Lepidosauria</taxon>
        <taxon>Squamata</taxon>
        <taxon>Bifurcata</taxon>
        <taxon>Unidentata</taxon>
        <taxon>Episquamata</taxon>
        <taxon>Toxicofera</taxon>
        <taxon>Anguimorpha</taxon>
        <taxon>Paleoanguimorpha</taxon>
        <taxon>Varanoidea</taxon>
        <taxon>Varanidae</taxon>
        <taxon>Varanus</taxon>
    </lineage>
</organism>
<evidence type="ECO:0000313" key="2">
    <source>
        <dbReference type="Ensembl" id="ENSVKKP00000018918.1"/>
    </source>
</evidence>
<protein>
    <submittedName>
        <fullName evidence="2">Uncharacterized protein</fullName>
    </submittedName>
</protein>
<reference evidence="2" key="2">
    <citation type="submission" date="2025-09" db="UniProtKB">
        <authorList>
            <consortium name="Ensembl"/>
        </authorList>
    </citation>
    <scope>IDENTIFICATION</scope>
</reference>
<evidence type="ECO:0000313" key="3">
    <source>
        <dbReference type="Proteomes" id="UP000694545"/>
    </source>
</evidence>
<keyword evidence="3" id="KW-1185">Reference proteome</keyword>
<dbReference type="AlphaFoldDB" id="A0A8D2L946"/>
<sequence length="121" mass="12572">GLKGKGVLGRGRLSVCPPCSWEGAGGAPRASRGARKRRHASRARLGGGAAARRRPPGLSRGQAHPLPAPFRGAAGQPRAVWSHPRGQQGVANPSRYQIADPSLCSSPVDPAFSPRPTLPSF</sequence>
<evidence type="ECO:0000256" key="1">
    <source>
        <dbReference type="SAM" id="MobiDB-lite"/>
    </source>
</evidence>
<name>A0A8D2L946_VARKO</name>
<dbReference type="Proteomes" id="UP000694545">
    <property type="component" value="Unplaced"/>
</dbReference>
<feature type="region of interest" description="Disordered" evidence="1">
    <location>
        <begin position="1"/>
        <end position="121"/>
    </location>
</feature>
<reference evidence="2" key="1">
    <citation type="submission" date="2025-08" db="UniProtKB">
        <authorList>
            <consortium name="Ensembl"/>
        </authorList>
    </citation>
    <scope>IDENTIFICATION</scope>
</reference>